<dbReference type="InterPro" id="IPR002347">
    <property type="entry name" value="SDR_fam"/>
</dbReference>
<keyword evidence="3" id="KW-1185">Reference proteome</keyword>
<reference evidence="4" key="1">
    <citation type="submission" date="2025-08" db="UniProtKB">
        <authorList>
            <consortium name="RefSeq"/>
        </authorList>
    </citation>
    <scope>IDENTIFICATION</scope>
    <source>
        <tissue evidence="4">Blood</tissue>
    </source>
</reference>
<dbReference type="PRINTS" id="PR00081">
    <property type="entry name" value="GDHRDH"/>
</dbReference>
<evidence type="ECO:0000256" key="2">
    <source>
        <dbReference type="ARBA" id="ARBA00023002"/>
    </source>
</evidence>
<name>A0A6P9CRX9_PANGU</name>
<dbReference type="OMA" id="SHFHGKN"/>
<dbReference type="PANTHER" id="PTHR43157:SF30">
    <property type="entry name" value="RETINOL DEHYDROGENASE 11-LIKE"/>
    <property type="match status" value="1"/>
</dbReference>
<dbReference type="CDD" id="cd05327">
    <property type="entry name" value="retinol-DH_like_SDR_c_like"/>
    <property type="match status" value="1"/>
</dbReference>
<dbReference type="InParanoid" id="A0A6P9CRX9"/>
<organism evidence="3 4">
    <name type="scientific">Pantherophis guttatus</name>
    <name type="common">Corn snake</name>
    <name type="synonym">Elaphe guttata</name>
    <dbReference type="NCBI Taxonomy" id="94885"/>
    <lineage>
        <taxon>Eukaryota</taxon>
        <taxon>Metazoa</taxon>
        <taxon>Chordata</taxon>
        <taxon>Craniata</taxon>
        <taxon>Vertebrata</taxon>
        <taxon>Euteleostomi</taxon>
        <taxon>Lepidosauria</taxon>
        <taxon>Squamata</taxon>
        <taxon>Bifurcata</taxon>
        <taxon>Unidentata</taxon>
        <taxon>Episquamata</taxon>
        <taxon>Toxicofera</taxon>
        <taxon>Serpentes</taxon>
        <taxon>Colubroidea</taxon>
        <taxon>Colubridae</taxon>
        <taxon>Colubrinae</taxon>
        <taxon>Pantherophis</taxon>
    </lineage>
</organism>
<dbReference type="Gene3D" id="3.40.50.720">
    <property type="entry name" value="NAD(P)-binding Rossmann-like Domain"/>
    <property type="match status" value="1"/>
</dbReference>
<sequence length="397" mass="43569">MCALFSILIPGVKSTYLRKRFGSARAAHVTCAHRPSPHAQKSGPLSRQSSSRAAPERLLVMEGTALFSHPLWFICSLTLLALLWVRRRKSWRPEACPVDLSGKTAIVTGASSGIGKAIALDLARKNAHTILACRCREKGQAAVEEIRRATGNPQVQLRLLDISSMASVRDFARRFLEEGSQLHILVNNAGVTGLPFAITTEGLELTFATNVSGAFLLTNLLLGTMMASAPARIVNVSSFRHFYVRKVNLKWLTGEERLKNASQAYDCTKLMNVIFTMELARRLQGTGVSANVLSPGIVRTEILRHYGRVSRLLYWLCSPFMRSPQKGAISTLYCAVAPEMEGISGKYFDSNCTLVPPQALAQEPGLGQRLWDALEKATGFKTDGSQQVVSGPLQRER</sequence>
<dbReference type="KEGG" id="pgut:117670715"/>
<dbReference type="GeneID" id="117670715"/>
<gene>
    <name evidence="4" type="primary">LOC117670715</name>
</gene>
<dbReference type="Proteomes" id="UP001652622">
    <property type="component" value="Unplaced"/>
</dbReference>
<dbReference type="GO" id="GO:0016491">
    <property type="term" value="F:oxidoreductase activity"/>
    <property type="evidence" value="ECO:0007669"/>
    <property type="project" value="UniProtKB-KW"/>
</dbReference>
<evidence type="ECO:0000256" key="1">
    <source>
        <dbReference type="ARBA" id="ARBA00006484"/>
    </source>
</evidence>
<accession>A0A6P9CRX9</accession>
<dbReference type="SUPFAM" id="SSF51735">
    <property type="entry name" value="NAD(P)-binding Rossmann-fold domains"/>
    <property type="match status" value="1"/>
</dbReference>
<dbReference type="RefSeq" id="XP_034281976.1">
    <property type="nucleotide sequence ID" value="XM_034426085.2"/>
</dbReference>
<protein>
    <submittedName>
        <fullName evidence="4">Retinol dehydrogenase 12-like isoform X1</fullName>
    </submittedName>
</protein>
<dbReference type="AlphaFoldDB" id="A0A6P9CRX9"/>
<comment type="similarity">
    <text evidence="1">Belongs to the short-chain dehydrogenases/reductases (SDR) family.</text>
</comment>
<keyword evidence="2" id="KW-0560">Oxidoreductase</keyword>
<dbReference type="PANTHER" id="PTHR43157">
    <property type="entry name" value="PHOSPHATIDYLINOSITOL-GLYCAN BIOSYNTHESIS CLASS F PROTEIN-RELATED"/>
    <property type="match status" value="1"/>
</dbReference>
<evidence type="ECO:0000313" key="4">
    <source>
        <dbReference type="RefSeq" id="XP_034281976.1"/>
    </source>
</evidence>
<dbReference type="InterPro" id="IPR036291">
    <property type="entry name" value="NAD(P)-bd_dom_sf"/>
</dbReference>
<evidence type="ECO:0000313" key="3">
    <source>
        <dbReference type="Proteomes" id="UP001652622"/>
    </source>
</evidence>
<proteinExistence type="inferred from homology"/>
<dbReference type="Pfam" id="PF00106">
    <property type="entry name" value="adh_short"/>
    <property type="match status" value="1"/>
</dbReference>